<organism evidence="2 3">
    <name type="scientific">BD1-7 clade bacterium</name>
    <dbReference type="NCBI Taxonomy" id="2029982"/>
    <lineage>
        <taxon>Bacteria</taxon>
        <taxon>Pseudomonadati</taxon>
        <taxon>Pseudomonadota</taxon>
        <taxon>Gammaproteobacteria</taxon>
        <taxon>Cellvibrionales</taxon>
        <taxon>Spongiibacteraceae</taxon>
        <taxon>BD1-7 clade</taxon>
    </lineage>
</organism>
<dbReference type="EMBL" id="CACSIO010000017">
    <property type="protein sequence ID" value="CAA0113439.1"/>
    <property type="molecule type" value="Genomic_DNA"/>
</dbReference>
<feature type="transmembrane region" description="Helical" evidence="1">
    <location>
        <begin position="68"/>
        <end position="88"/>
    </location>
</feature>
<keyword evidence="3" id="KW-1185">Reference proteome</keyword>
<sequence length="91" mass="10366">MVLGSIGYVCTAAVYYFEWLAIFVPLIFLFAWGLTFGLLIAFFQLFYGLAHYFYRSKGDRHYLVHCKAFGIWCFGLVIYSISAANGLIVTV</sequence>
<keyword evidence="1" id="KW-1133">Transmembrane helix</keyword>
<gene>
    <name evidence="2" type="ORF">OPDIPICF_04726</name>
</gene>
<dbReference type="Proteomes" id="UP000441399">
    <property type="component" value="Unassembled WGS sequence"/>
</dbReference>
<evidence type="ECO:0000313" key="2">
    <source>
        <dbReference type="EMBL" id="CAA0113439.1"/>
    </source>
</evidence>
<dbReference type="AlphaFoldDB" id="A0A5S9Q7W3"/>
<proteinExistence type="predicted"/>
<feature type="transmembrane region" description="Helical" evidence="1">
    <location>
        <begin position="20"/>
        <end position="47"/>
    </location>
</feature>
<protein>
    <submittedName>
        <fullName evidence="2">Uncharacterized protein</fullName>
    </submittedName>
</protein>
<evidence type="ECO:0000256" key="1">
    <source>
        <dbReference type="SAM" id="Phobius"/>
    </source>
</evidence>
<name>A0A5S9Q7W3_9GAMM</name>
<evidence type="ECO:0000313" key="3">
    <source>
        <dbReference type="Proteomes" id="UP000441399"/>
    </source>
</evidence>
<reference evidence="2 3" key="1">
    <citation type="submission" date="2019-11" db="EMBL/GenBank/DDBJ databases">
        <authorList>
            <person name="Holert J."/>
        </authorList>
    </citation>
    <scope>NUCLEOTIDE SEQUENCE [LARGE SCALE GENOMIC DNA]</scope>
    <source>
        <strain evidence="2">SB11_3</strain>
    </source>
</reference>
<accession>A0A5S9Q7W3</accession>
<keyword evidence="1" id="KW-0812">Transmembrane</keyword>
<keyword evidence="1" id="KW-0472">Membrane</keyword>